<dbReference type="Gene3D" id="3.30.2380.10">
    <property type="entry name" value="CGI121/TPRKB"/>
    <property type="match status" value="1"/>
</dbReference>
<name>A0A7J3QGF7_9CREN</name>
<sequence length="141" mass="16257">MPWQSHVIALLASYKAFSKSMNIARKIELEYMVRLFSERQISTIINSISPKLHEDRYIIIMYIKSKSDGRFNVDEIAKIVLDVAKAYNCIVLDIDELFRKPVAQKFVDVLNIVKQFKNVDIEKNITEILIGIPGSNNILIE</sequence>
<protein>
    <submittedName>
        <fullName evidence="1">Uncharacterized protein</fullName>
    </submittedName>
</protein>
<proteinExistence type="predicted"/>
<organism evidence="1">
    <name type="scientific">Ignisphaera aggregans</name>
    <dbReference type="NCBI Taxonomy" id="334771"/>
    <lineage>
        <taxon>Archaea</taxon>
        <taxon>Thermoproteota</taxon>
        <taxon>Thermoprotei</taxon>
        <taxon>Desulfurococcales</taxon>
        <taxon>Desulfurococcaceae</taxon>
        <taxon>Ignisphaera</taxon>
    </lineage>
</organism>
<dbReference type="SUPFAM" id="SSF143870">
    <property type="entry name" value="PF0523-like"/>
    <property type="match status" value="1"/>
</dbReference>
<gene>
    <name evidence="1" type="ORF">ENV02_04165</name>
</gene>
<accession>A0A7J3QGF7</accession>
<dbReference type="InterPro" id="IPR036504">
    <property type="entry name" value="CGI121/TPRKB_sf"/>
</dbReference>
<evidence type="ECO:0000313" key="1">
    <source>
        <dbReference type="EMBL" id="HGV66992.1"/>
    </source>
</evidence>
<reference evidence="1" key="1">
    <citation type="journal article" date="2020" name="mSystems">
        <title>Genome- and Community-Level Interaction Insights into Carbon Utilization and Element Cycling Functions of Hydrothermarchaeota in Hydrothermal Sediment.</title>
        <authorList>
            <person name="Zhou Z."/>
            <person name="Liu Y."/>
            <person name="Xu W."/>
            <person name="Pan J."/>
            <person name="Luo Z.H."/>
            <person name="Li M."/>
        </authorList>
    </citation>
    <scope>NUCLEOTIDE SEQUENCE [LARGE SCALE GENOMIC DNA]</scope>
    <source>
        <strain evidence="1">SpSt-721</strain>
    </source>
</reference>
<dbReference type="EMBL" id="DTET01000216">
    <property type="protein sequence ID" value="HGV66992.1"/>
    <property type="molecule type" value="Genomic_DNA"/>
</dbReference>
<comment type="caution">
    <text evidence="1">The sequence shown here is derived from an EMBL/GenBank/DDBJ whole genome shotgun (WGS) entry which is preliminary data.</text>
</comment>
<dbReference type="AlphaFoldDB" id="A0A7J3QGF7"/>